<accession>A0A967B361</accession>
<keyword evidence="2" id="KW-1133">Transmembrane helix</keyword>
<keyword evidence="2" id="KW-0812">Transmembrane</keyword>
<dbReference type="PANTHER" id="PTHR36840">
    <property type="entry name" value="BLL5714 PROTEIN"/>
    <property type="match status" value="1"/>
</dbReference>
<dbReference type="Proteomes" id="UP000744769">
    <property type="component" value="Unassembled WGS sequence"/>
</dbReference>
<evidence type="ECO:0000313" key="3">
    <source>
        <dbReference type="EMBL" id="NHN57172.1"/>
    </source>
</evidence>
<proteinExistence type="predicted"/>
<evidence type="ECO:0000256" key="2">
    <source>
        <dbReference type="SAM" id="Phobius"/>
    </source>
</evidence>
<feature type="transmembrane region" description="Helical" evidence="2">
    <location>
        <begin position="126"/>
        <end position="146"/>
    </location>
</feature>
<dbReference type="RefSeq" id="WP_166198181.1">
    <property type="nucleotide sequence ID" value="NZ_JAAOIV010000013.1"/>
</dbReference>
<gene>
    <name evidence="3" type="ORF">G9U51_15480</name>
</gene>
<dbReference type="Pfam" id="PF06772">
    <property type="entry name" value="LtrA"/>
    <property type="match status" value="1"/>
</dbReference>
<feature type="region of interest" description="Disordered" evidence="1">
    <location>
        <begin position="1"/>
        <end position="20"/>
    </location>
</feature>
<comment type="caution">
    <text evidence="3">The sequence shown here is derived from an EMBL/GenBank/DDBJ whole genome shotgun (WGS) entry which is preliminary data.</text>
</comment>
<feature type="transmembrane region" description="Helical" evidence="2">
    <location>
        <begin position="31"/>
        <end position="49"/>
    </location>
</feature>
<dbReference type="InterPro" id="IPR010640">
    <property type="entry name" value="Low_temperature_requirement_A"/>
</dbReference>
<feature type="transmembrane region" description="Helical" evidence="2">
    <location>
        <begin position="94"/>
        <end position="114"/>
    </location>
</feature>
<feature type="transmembrane region" description="Helical" evidence="2">
    <location>
        <begin position="61"/>
        <end position="82"/>
    </location>
</feature>
<reference evidence="3" key="1">
    <citation type="submission" date="2020-03" db="EMBL/GenBank/DDBJ databases">
        <title>Draft sequencing of Calidifontibacter sp. DB0510.</title>
        <authorList>
            <person name="Kim D.-U."/>
        </authorList>
    </citation>
    <scope>NUCLEOTIDE SEQUENCE</scope>
    <source>
        <strain evidence="3">DB0510</strain>
    </source>
</reference>
<dbReference type="AlphaFoldDB" id="A0A967B361"/>
<feature type="transmembrane region" description="Helical" evidence="2">
    <location>
        <begin position="184"/>
        <end position="203"/>
    </location>
</feature>
<dbReference type="EMBL" id="JAAOIV010000013">
    <property type="protein sequence ID" value="NHN57172.1"/>
    <property type="molecule type" value="Genomic_DNA"/>
</dbReference>
<dbReference type="PANTHER" id="PTHR36840:SF1">
    <property type="entry name" value="BLL5714 PROTEIN"/>
    <property type="match status" value="1"/>
</dbReference>
<sequence>MSEPSVTTHRLQPMIGRDPHEEGRAASPLELLYDLTFVVAIGVGASYFAELTAAGHLRDALIGFGFVMFAVQWAWINFSWLASAFDTDDWLYRLITMVQMTGVVILALGIPPAFKSIEEGPHFDNRTIVLGYVVMRIGLVTHWLRAARGCEGELHRTTLRYAFGVLAIQVLWVIYALAPMSITTALLISVPLFVIELAIPLWAERRSPTPWHAHHIAERYGLFAIIALGEGVVGTVAPVGGGRGEGREHRGARHEFVHTSHRVRVVGR</sequence>
<feature type="transmembrane region" description="Helical" evidence="2">
    <location>
        <begin position="158"/>
        <end position="178"/>
    </location>
</feature>
<organism evidence="3 4">
    <name type="scientific">Metallococcus carri</name>
    <dbReference type="NCBI Taxonomy" id="1656884"/>
    <lineage>
        <taxon>Bacteria</taxon>
        <taxon>Bacillati</taxon>
        <taxon>Actinomycetota</taxon>
        <taxon>Actinomycetes</taxon>
        <taxon>Micrococcales</taxon>
        <taxon>Dermacoccaceae</taxon>
        <taxon>Metallococcus</taxon>
    </lineage>
</organism>
<feature type="compositionally biased region" description="Polar residues" evidence="1">
    <location>
        <begin position="1"/>
        <end position="10"/>
    </location>
</feature>
<keyword evidence="2" id="KW-0472">Membrane</keyword>
<name>A0A967B361_9MICO</name>
<evidence type="ECO:0000256" key="1">
    <source>
        <dbReference type="SAM" id="MobiDB-lite"/>
    </source>
</evidence>
<protein>
    <submittedName>
        <fullName evidence="3">Low temperature requirement protein A</fullName>
    </submittedName>
</protein>
<keyword evidence="4" id="KW-1185">Reference proteome</keyword>
<evidence type="ECO:0000313" key="4">
    <source>
        <dbReference type="Proteomes" id="UP000744769"/>
    </source>
</evidence>